<dbReference type="Proteomes" id="UP000243232">
    <property type="component" value="Chromosome I"/>
</dbReference>
<keyword evidence="3" id="KW-1185">Reference proteome</keyword>
<evidence type="ECO:0000313" key="2">
    <source>
        <dbReference type="EMBL" id="SDU01557.1"/>
    </source>
</evidence>
<dbReference type="InterPro" id="IPR004045">
    <property type="entry name" value="Glutathione_S-Trfase_N"/>
</dbReference>
<sequence>MSDLILHHYPMSPFSEKIRVMLGYTGLDWQSVITREMPPRPQLAILAGGYRKIPVAQIGADIFCDTRTIAAEIATLSGKPRLALEKLTTQQQGFASEVDLEVFIACAMAASTRAMGRKFRQSLSVADMARFIWDRLNFGLPVLSLRAARQRVRLHLESLERMLKQPFLFGKQPNHADFSTYHSLWFLRDLAESSLLDDYPQTLAWMDRMQAFGHGGRREISAQQALDIAREATPRAIAAVHRKDPQIGQQVRITPSDYGQVATSGKLVGATPTRWILARDVAEVGSIHLHFPKQGFTLAPD</sequence>
<dbReference type="Pfam" id="PF13410">
    <property type="entry name" value="GST_C_2"/>
    <property type="match status" value="1"/>
</dbReference>
<accession>A0A1H2F2J8</accession>
<reference evidence="3" key="1">
    <citation type="submission" date="2016-10" db="EMBL/GenBank/DDBJ databases">
        <authorList>
            <person name="Varghese N."/>
            <person name="Submissions S."/>
        </authorList>
    </citation>
    <scope>NUCLEOTIDE SEQUENCE [LARGE SCALE GENOMIC DNA]</scope>
    <source>
        <strain evidence="3">DSM 17875</strain>
    </source>
</reference>
<evidence type="ECO:0000313" key="3">
    <source>
        <dbReference type="Proteomes" id="UP000243232"/>
    </source>
</evidence>
<dbReference type="STRING" id="364197.SAMN05216296_1269"/>
<dbReference type="SUPFAM" id="SSF47616">
    <property type="entry name" value="GST C-terminal domain-like"/>
    <property type="match status" value="1"/>
</dbReference>
<dbReference type="EMBL" id="LT629785">
    <property type="protein sequence ID" value="SDU01557.1"/>
    <property type="molecule type" value="Genomic_DNA"/>
</dbReference>
<dbReference type="CDD" id="cd00570">
    <property type="entry name" value="GST_N_family"/>
    <property type="match status" value="1"/>
</dbReference>
<dbReference type="AlphaFoldDB" id="A0A1H2F2J8"/>
<keyword evidence="2" id="KW-0808">Transferase</keyword>
<dbReference type="OrthoDB" id="5791869at2"/>
<evidence type="ECO:0000259" key="1">
    <source>
        <dbReference type="PROSITE" id="PS50404"/>
    </source>
</evidence>
<dbReference type="Pfam" id="PF13417">
    <property type="entry name" value="GST_N_3"/>
    <property type="match status" value="1"/>
</dbReference>
<name>A0A1H2F2J8_9PSED</name>
<dbReference type="RefSeq" id="WP_090193616.1">
    <property type="nucleotide sequence ID" value="NZ_LT629785.1"/>
</dbReference>
<dbReference type="GO" id="GO:0016740">
    <property type="term" value="F:transferase activity"/>
    <property type="evidence" value="ECO:0007669"/>
    <property type="project" value="UniProtKB-KW"/>
</dbReference>
<protein>
    <submittedName>
        <fullName evidence="2">Glutathione S-transferase</fullName>
    </submittedName>
</protein>
<gene>
    <name evidence="2" type="ORF">SAMN05216296_1269</name>
</gene>
<dbReference type="SUPFAM" id="SSF52833">
    <property type="entry name" value="Thioredoxin-like"/>
    <property type="match status" value="1"/>
</dbReference>
<feature type="domain" description="GST N-terminal" evidence="1">
    <location>
        <begin position="2"/>
        <end position="81"/>
    </location>
</feature>
<dbReference type="InterPro" id="IPR036249">
    <property type="entry name" value="Thioredoxin-like_sf"/>
</dbReference>
<proteinExistence type="predicted"/>
<dbReference type="CDD" id="cd00299">
    <property type="entry name" value="GST_C_family"/>
    <property type="match status" value="1"/>
</dbReference>
<dbReference type="Gene3D" id="3.40.30.110">
    <property type="match status" value="2"/>
</dbReference>
<dbReference type="PROSITE" id="PS50404">
    <property type="entry name" value="GST_NTER"/>
    <property type="match status" value="1"/>
</dbReference>
<organism evidence="2 3">
    <name type="scientific">Pseudomonas pohangensis</name>
    <dbReference type="NCBI Taxonomy" id="364197"/>
    <lineage>
        <taxon>Bacteria</taxon>
        <taxon>Pseudomonadati</taxon>
        <taxon>Pseudomonadota</taxon>
        <taxon>Gammaproteobacteria</taxon>
        <taxon>Pseudomonadales</taxon>
        <taxon>Pseudomonadaceae</taxon>
        <taxon>Pseudomonas</taxon>
    </lineage>
</organism>
<dbReference type="InterPro" id="IPR036282">
    <property type="entry name" value="Glutathione-S-Trfase_C_sf"/>
</dbReference>